<protein>
    <submittedName>
        <fullName evidence="2">Protein CEBPZOS</fullName>
    </submittedName>
</protein>
<dbReference type="EMBL" id="JASDAP010000017">
    <property type="protein sequence ID" value="KAK1889394.1"/>
    <property type="molecule type" value="Genomic_DNA"/>
</dbReference>
<proteinExistence type="predicted"/>
<evidence type="ECO:0000256" key="1">
    <source>
        <dbReference type="SAM" id="Phobius"/>
    </source>
</evidence>
<name>A0AAD9BWY2_DISEL</name>
<keyword evidence="1" id="KW-1133">Transmembrane helix</keyword>
<evidence type="ECO:0000313" key="3">
    <source>
        <dbReference type="Proteomes" id="UP001228049"/>
    </source>
</evidence>
<keyword evidence="1" id="KW-0472">Membrane</keyword>
<reference evidence="2" key="1">
    <citation type="submission" date="2023-04" db="EMBL/GenBank/DDBJ databases">
        <title>Chromosome-level genome of Chaenocephalus aceratus.</title>
        <authorList>
            <person name="Park H."/>
        </authorList>
    </citation>
    <scope>NUCLEOTIDE SEQUENCE</scope>
    <source>
        <strain evidence="2">DE</strain>
        <tissue evidence="2">Muscle</tissue>
    </source>
</reference>
<evidence type="ECO:0000313" key="2">
    <source>
        <dbReference type="EMBL" id="KAK1889394.1"/>
    </source>
</evidence>
<accession>A0AAD9BWY2</accession>
<dbReference type="PANTHER" id="PTHR38001">
    <property type="entry name" value="PROTEIN CEBPZOS"/>
    <property type="match status" value="1"/>
</dbReference>
<dbReference type="PANTHER" id="PTHR38001:SF1">
    <property type="entry name" value="PROTEIN CEBPZOS"/>
    <property type="match status" value="1"/>
</dbReference>
<comment type="caution">
    <text evidence="2">The sequence shown here is derived from an EMBL/GenBank/DDBJ whole genome shotgun (WGS) entry which is preliminary data.</text>
</comment>
<keyword evidence="3" id="KW-1185">Reference proteome</keyword>
<dbReference type="InterPro" id="IPR037764">
    <property type="entry name" value="CEBPZOS"/>
</dbReference>
<feature type="transmembrane region" description="Helical" evidence="1">
    <location>
        <begin position="15"/>
        <end position="34"/>
    </location>
</feature>
<gene>
    <name evidence="2" type="ORF">KUDE01_014071</name>
</gene>
<sequence>MPPNPTSVAPLAKTLMKGAIVVELLGVFGAYCVFHKMNDSQVYYKSNEWAGVYGVREKDLIAWSANQD</sequence>
<organism evidence="2 3">
    <name type="scientific">Dissostichus eleginoides</name>
    <name type="common">Patagonian toothfish</name>
    <name type="synonym">Dissostichus amissus</name>
    <dbReference type="NCBI Taxonomy" id="100907"/>
    <lineage>
        <taxon>Eukaryota</taxon>
        <taxon>Metazoa</taxon>
        <taxon>Chordata</taxon>
        <taxon>Craniata</taxon>
        <taxon>Vertebrata</taxon>
        <taxon>Euteleostomi</taxon>
        <taxon>Actinopterygii</taxon>
        <taxon>Neopterygii</taxon>
        <taxon>Teleostei</taxon>
        <taxon>Neoteleostei</taxon>
        <taxon>Acanthomorphata</taxon>
        <taxon>Eupercaria</taxon>
        <taxon>Perciformes</taxon>
        <taxon>Notothenioidei</taxon>
        <taxon>Nototheniidae</taxon>
        <taxon>Dissostichus</taxon>
    </lineage>
</organism>
<dbReference type="Proteomes" id="UP001228049">
    <property type="component" value="Unassembled WGS sequence"/>
</dbReference>
<keyword evidence="1" id="KW-0812">Transmembrane</keyword>
<dbReference type="AlphaFoldDB" id="A0AAD9BWY2"/>